<keyword evidence="3" id="KW-1185">Reference proteome</keyword>
<feature type="transmembrane region" description="Helical" evidence="1">
    <location>
        <begin position="130"/>
        <end position="150"/>
    </location>
</feature>
<dbReference type="AlphaFoldDB" id="A0A2C9CW21"/>
<feature type="transmembrane region" description="Helical" evidence="1">
    <location>
        <begin position="156"/>
        <end position="178"/>
    </location>
</feature>
<feature type="transmembrane region" description="Helical" evidence="1">
    <location>
        <begin position="37"/>
        <end position="62"/>
    </location>
</feature>
<feature type="transmembrane region" description="Helical" evidence="1">
    <location>
        <begin position="74"/>
        <end position="95"/>
    </location>
</feature>
<organism evidence="2 3">
    <name type="scientific">Pontivivens marinum</name>
    <dbReference type="NCBI Taxonomy" id="1690039"/>
    <lineage>
        <taxon>Bacteria</taxon>
        <taxon>Pseudomonadati</taxon>
        <taxon>Pseudomonadota</taxon>
        <taxon>Alphaproteobacteria</taxon>
        <taxon>Rhodobacterales</taxon>
        <taxon>Paracoccaceae</taxon>
        <taxon>Pontivivens</taxon>
    </lineage>
</organism>
<evidence type="ECO:0008006" key="4">
    <source>
        <dbReference type="Google" id="ProtNLM"/>
    </source>
</evidence>
<feature type="transmembrane region" description="Helical" evidence="1">
    <location>
        <begin position="187"/>
        <end position="207"/>
    </location>
</feature>
<dbReference type="RefSeq" id="WP_097931878.1">
    <property type="nucleotide sequence ID" value="NZ_OCTN01000010.1"/>
</dbReference>
<name>A0A2C9CW21_9RHOB</name>
<gene>
    <name evidence="2" type="ORF">SAMN06273572_11088</name>
</gene>
<dbReference type="Proteomes" id="UP000220034">
    <property type="component" value="Unassembled WGS sequence"/>
</dbReference>
<proteinExistence type="predicted"/>
<evidence type="ECO:0000313" key="3">
    <source>
        <dbReference type="Proteomes" id="UP000220034"/>
    </source>
</evidence>
<evidence type="ECO:0000313" key="2">
    <source>
        <dbReference type="EMBL" id="SOH95413.1"/>
    </source>
</evidence>
<feature type="transmembrane region" description="Helical" evidence="1">
    <location>
        <begin position="101"/>
        <end position="123"/>
    </location>
</feature>
<keyword evidence="1" id="KW-0472">Membrane</keyword>
<accession>A0A2C9CW21</accession>
<keyword evidence="1" id="KW-1133">Transmembrane helix</keyword>
<protein>
    <recommendedName>
        <fullName evidence="4">YhhN-like protein</fullName>
    </recommendedName>
</protein>
<reference evidence="3" key="1">
    <citation type="submission" date="2017-09" db="EMBL/GenBank/DDBJ databases">
        <authorList>
            <person name="Varghese N."/>
            <person name="Submissions S."/>
        </authorList>
    </citation>
    <scope>NUCLEOTIDE SEQUENCE [LARGE SCALE GENOMIC DNA]</scope>
    <source>
        <strain evidence="3">C7</strain>
    </source>
</reference>
<keyword evidence="1" id="KW-0812">Transmembrane</keyword>
<evidence type="ECO:0000256" key="1">
    <source>
        <dbReference type="SAM" id="Phobius"/>
    </source>
</evidence>
<dbReference type="EMBL" id="OCTN01000010">
    <property type="protein sequence ID" value="SOH95413.1"/>
    <property type="molecule type" value="Genomic_DNA"/>
</dbReference>
<sequence>MAILFLLIGVGAGLDYGLLRSWQRPSWERTLTKTSAMVAILIWATLIGAPNHVIIAICFAVLGDFGSSRGALNWVVMSAITFGAVHAIYMVEYLALANRSIIEAGPAILLATCTTGVVIIMCLRSQQRHWHICVLQSTVGLLQFALGQMVGGEMMIISYTTSLFFAAGLFHCLTVIFLEQTAPMRRLICPMVWCMYMMAQIFTIIGLTEFA</sequence>